<proteinExistence type="predicted"/>
<protein>
    <submittedName>
        <fullName evidence="2">15893_t:CDS:1</fullName>
    </submittedName>
</protein>
<dbReference type="AlphaFoldDB" id="A0A9N9PDN9"/>
<comment type="caution">
    <text evidence="2">The sequence shown here is derived from an EMBL/GenBank/DDBJ whole genome shotgun (WGS) entry which is preliminary data.</text>
</comment>
<evidence type="ECO:0000313" key="2">
    <source>
        <dbReference type="EMBL" id="CAG8806905.1"/>
    </source>
</evidence>
<accession>A0A9N9PDN9</accession>
<organism evidence="2 3">
    <name type="scientific">Racocetra fulgida</name>
    <dbReference type="NCBI Taxonomy" id="60492"/>
    <lineage>
        <taxon>Eukaryota</taxon>
        <taxon>Fungi</taxon>
        <taxon>Fungi incertae sedis</taxon>
        <taxon>Mucoromycota</taxon>
        <taxon>Glomeromycotina</taxon>
        <taxon>Glomeromycetes</taxon>
        <taxon>Diversisporales</taxon>
        <taxon>Gigasporaceae</taxon>
        <taxon>Racocetra</taxon>
    </lineage>
</organism>
<sequence length="126" mass="14456">RDPKQLGPFVYSPIAKELGLGQSLIERLAKTKYYDFSSTCKYGVKLLINYRTHPEILKFPNATFYEDELQPSGYVLAVVRQLLKEKVKPEDIGIISPYVKQREKINKLLKHKGINGVEIGTVEKFQ</sequence>
<feature type="domain" description="DNA2/NAM7 helicase-like C-terminal" evidence="1">
    <location>
        <begin position="74"/>
        <end position="126"/>
    </location>
</feature>
<dbReference type="Pfam" id="PF13087">
    <property type="entry name" value="AAA_12"/>
    <property type="match status" value="2"/>
</dbReference>
<gene>
    <name evidence="2" type="ORF">RFULGI_LOCUS18327</name>
</gene>
<name>A0A9N9PDN9_9GLOM</name>
<dbReference type="SUPFAM" id="SSF52540">
    <property type="entry name" value="P-loop containing nucleoside triphosphate hydrolases"/>
    <property type="match status" value="1"/>
</dbReference>
<feature type="non-terminal residue" evidence="2">
    <location>
        <position position="126"/>
    </location>
</feature>
<dbReference type="Proteomes" id="UP000789396">
    <property type="component" value="Unassembled WGS sequence"/>
</dbReference>
<dbReference type="InterPro" id="IPR027417">
    <property type="entry name" value="P-loop_NTPase"/>
</dbReference>
<dbReference type="GO" id="GO:0035194">
    <property type="term" value="P:regulatory ncRNA-mediated post-transcriptional gene silencing"/>
    <property type="evidence" value="ECO:0007669"/>
    <property type="project" value="TreeGrafter"/>
</dbReference>
<dbReference type="Gene3D" id="3.40.50.300">
    <property type="entry name" value="P-loop containing nucleotide triphosphate hydrolases"/>
    <property type="match status" value="2"/>
</dbReference>
<reference evidence="2" key="1">
    <citation type="submission" date="2021-06" db="EMBL/GenBank/DDBJ databases">
        <authorList>
            <person name="Kallberg Y."/>
            <person name="Tangrot J."/>
            <person name="Rosling A."/>
        </authorList>
    </citation>
    <scope>NUCLEOTIDE SEQUENCE</scope>
    <source>
        <strain evidence="2">IN212</strain>
    </source>
</reference>
<dbReference type="GO" id="GO:0005829">
    <property type="term" value="C:cytosol"/>
    <property type="evidence" value="ECO:0007669"/>
    <property type="project" value="TreeGrafter"/>
</dbReference>
<evidence type="ECO:0000313" key="3">
    <source>
        <dbReference type="Proteomes" id="UP000789396"/>
    </source>
</evidence>
<dbReference type="EMBL" id="CAJVPZ010079323">
    <property type="protein sequence ID" value="CAG8806905.1"/>
    <property type="molecule type" value="Genomic_DNA"/>
</dbReference>
<dbReference type="OrthoDB" id="6513042at2759"/>
<feature type="non-terminal residue" evidence="2">
    <location>
        <position position="1"/>
    </location>
</feature>
<dbReference type="PANTHER" id="PTHR10887">
    <property type="entry name" value="DNA2/NAM7 HELICASE FAMILY"/>
    <property type="match status" value="1"/>
</dbReference>
<feature type="domain" description="DNA2/NAM7 helicase-like C-terminal" evidence="1">
    <location>
        <begin position="21"/>
        <end position="71"/>
    </location>
</feature>
<evidence type="ECO:0000259" key="1">
    <source>
        <dbReference type="Pfam" id="PF13087"/>
    </source>
</evidence>
<dbReference type="InterPro" id="IPR041679">
    <property type="entry name" value="DNA2/NAM7-like_C"/>
</dbReference>
<dbReference type="PANTHER" id="PTHR10887:SF419">
    <property type="entry name" value="RNA HELICASE MOV10L1"/>
    <property type="match status" value="1"/>
</dbReference>
<keyword evidence="3" id="KW-1185">Reference proteome</keyword>
<dbReference type="InterPro" id="IPR045055">
    <property type="entry name" value="DNA2/NAM7-like"/>
</dbReference>